<proteinExistence type="predicted"/>
<evidence type="ECO:0000313" key="1">
    <source>
        <dbReference type="EMBL" id="GHH28801.1"/>
    </source>
</evidence>
<keyword evidence="2" id="KW-1185">Reference proteome</keyword>
<gene>
    <name evidence="1" type="ORF">GCM10017774_03580</name>
</gene>
<organism evidence="1 2">
    <name type="scientific">Lentzea cavernae</name>
    <dbReference type="NCBI Taxonomy" id="2020703"/>
    <lineage>
        <taxon>Bacteria</taxon>
        <taxon>Bacillati</taxon>
        <taxon>Actinomycetota</taxon>
        <taxon>Actinomycetes</taxon>
        <taxon>Pseudonocardiales</taxon>
        <taxon>Pseudonocardiaceae</taxon>
        <taxon>Lentzea</taxon>
    </lineage>
</organism>
<comment type="caution">
    <text evidence="1">The sequence shown here is derived from an EMBL/GenBank/DDBJ whole genome shotgun (WGS) entry which is preliminary data.</text>
</comment>
<evidence type="ECO:0000313" key="2">
    <source>
        <dbReference type="Proteomes" id="UP000605568"/>
    </source>
</evidence>
<sequence>MTSHLTKLSNDQVHAYAVYCTAAEAVRKTMLPVEVRSEPRRYRLNVGGRLVQVFGKRSDEWQLSDALKPLAPDTDAVVFVDLEGERPEFYPVPADWFRQDVQRRYAEYVARVGTRPKNPDSRHYAVPPSHVVRWWDKWEVLTG</sequence>
<reference evidence="2" key="1">
    <citation type="journal article" date="2019" name="Int. J. Syst. Evol. Microbiol.">
        <title>The Global Catalogue of Microorganisms (GCM) 10K type strain sequencing project: providing services to taxonomists for standard genome sequencing and annotation.</title>
        <authorList>
            <consortium name="The Broad Institute Genomics Platform"/>
            <consortium name="The Broad Institute Genome Sequencing Center for Infectious Disease"/>
            <person name="Wu L."/>
            <person name="Ma J."/>
        </authorList>
    </citation>
    <scope>NUCLEOTIDE SEQUENCE [LARGE SCALE GENOMIC DNA]</scope>
    <source>
        <strain evidence="2">CGMCC 4.7367</strain>
    </source>
</reference>
<dbReference type="EMBL" id="BNAR01000001">
    <property type="protein sequence ID" value="GHH28801.1"/>
    <property type="molecule type" value="Genomic_DNA"/>
</dbReference>
<dbReference type="Proteomes" id="UP000605568">
    <property type="component" value="Unassembled WGS sequence"/>
</dbReference>
<name>A0ABQ3M0G3_9PSEU</name>
<protein>
    <submittedName>
        <fullName evidence="1">Uncharacterized protein</fullName>
    </submittedName>
</protein>
<dbReference type="RefSeq" id="WP_191295654.1">
    <property type="nucleotide sequence ID" value="NZ_BNAR01000001.1"/>
</dbReference>
<accession>A0ABQ3M0G3</accession>